<comment type="pathway">
    <text evidence="1">Metabolic intermediate metabolism; (S)-3-hydroxy-3-methylglutaryl-CoA degradation; acetoacetate from (S)-3-hydroxy-3-methylglutaryl-CoA: step 1/1.</text>
</comment>
<feature type="domain" description="Pyruvate carboxyltransferase" evidence="8">
    <location>
        <begin position="31"/>
        <end position="359"/>
    </location>
</feature>
<sequence length="391" mass="41428">MSLAFSRRLLSSRALPSRSFSTSRRALADQVRIVEVGPRDGLQNEKTSIPAETKIELVRRLAATGLDTIEAGSFVHPKWVPQMAASDKVLSSILANSPRSQKPITYQWLLPNSKGFDNYFKIMNTSPSAPDGYPTPPPSPGNDSGPALNTSSQDPNAMPSATSGAEAMGASSNTSGQQHEVSIFMAATESFSKKNTNCTIQESLDRFAPLMAESRKAGYPVRAYISVALGCPFEGPDVDPHKVADLAASLLEMGADEISVADTTGMGTAPRTQKLLQTLKEAGVRSEDLALHFHDTFGQALINTMVSLEHGIRTFDSAVGGLGGCPYSPGATGNVATEDLVYFLHSLGAQTGVDLDEVSRIGDWITAEIGKPNSASAGKATLARLKRADSA</sequence>
<dbReference type="NCBIfam" id="NF004283">
    <property type="entry name" value="PRK05692.1"/>
    <property type="match status" value="1"/>
</dbReference>
<evidence type="ECO:0000313" key="10">
    <source>
        <dbReference type="Proteomes" id="UP001305779"/>
    </source>
</evidence>
<dbReference type="EC" id="4.1.3.4" evidence="3"/>
<dbReference type="Gene3D" id="3.20.20.70">
    <property type="entry name" value="Aldolase class I"/>
    <property type="match status" value="1"/>
</dbReference>
<evidence type="ECO:0000256" key="2">
    <source>
        <dbReference type="ARBA" id="ARBA00009405"/>
    </source>
</evidence>
<comment type="caution">
    <text evidence="9">The sequence shown here is derived from an EMBL/GenBank/DDBJ whole genome shotgun (WGS) entry which is preliminary data.</text>
</comment>
<dbReference type="Pfam" id="PF00682">
    <property type="entry name" value="HMGL-like"/>
    <property type="match status" value="2"/>
</dbReference>
<dbReference type="SUPFAM" id="SSF51569">
    <property type="entry name" value="Aldolase"/>
    <property type="match status" value="2"/>
</dbReference>
<protein>
    <recommendedName>
        <fullName evidence="3">hydroxymethylglutaryl-CoA lyase</fullName>
        <ecNumber evidence="3">4.1.3.4</ecNumber>
    </recommendedName>
</protein>
<evidence type="ECO:0000256" key="5">
    <source>
        <dbReference type="ARBA" id="ARBA00023239"/>
    </source>
</evidence>
<comment type="catalytic activity">
    <reaction evidence="6">
        <text>(3S)-3-hydroxy-3-methylglutaryl-CoA = acetoacetate + acetyl-CoA</text>
        <dbReference type="Rhea" id="RHEA:24404"/>
        <dbReference type="ChEBI" id="CHEBI:13705"/>
        <dbReference type="ChEBI" id="CHEBI:43074"/>
        <dbReference type="ChEBI" id="CHEBI:57288"/>
        <dbReference type="EC" id="4.1.3.4"/>
    </reaction>
</comment>
<dbReference type="InterPro" id="IPR013785">
    <property type="entry name" value="Aldolase_TIM"/>
</dbReference>
<evidence type="ECO:0000259" key="8">
    <source>
        <dbReference type="PROSITE" id="PS50991"/>
    </source>
</evidence>
<evidence type="ECO:0000256" key="3">
    <source>
        <dbReference type="ARBA" id="ARBA00012910"/>
    </source>
</evidence>
<comment type="similarity">
    <text evidence="2">Belongs to the HMG-CoA lyase family.</text>
</comment>
<keyword evidence="5" id="KW-0456">Lyase</keyword>
<evidence type="ECO:0000256" key="4">
    <source>
        <dbReference type="ARBA" id="ARBA00022723"/>
    </source>
</evidence>
<dbReference type="PROSITE" id="PS50991">
    <property type="entry name" value="PYR_CT"/>
    <property type="match status" value="1"/>
</dbReference>
<gene>
    <name evidence="9" type="ORF">PRZ48_000680</name>
</gene>
<evidence type="ECO:0000256" key="6">
    <source>
        <dbReference type="ARBA" id="ARBA00049877"/>
    </source>
</evidence>
<dbReference type="PANTHER" id="PTHR42738:SF7">
    <property type="entry name" value="HYDROXYMETHYLGLUTARYL-COA LYASE"/>
    <property type="match status" value="1"/>
</dbReference>
<dbReference type="InterPro" id="IPR000891">
    <property type="entry name" value="PYR_CT"/>
</dbReference>
<dbReference type="InterPro" id="IPR043594">
    <property type="entry name" value="HMGL"/>
</dbReference>
<feature type="compositionally biased region" description="Polar residues" evidence="7">
    <location>
        <begin position="147"/>
        <end position="163"/>
    </location>
</feature>
<feature type="region of interest" description="Disordered" evidence="7">
    <location>
        <begin position="125"/>
        <end position="176"/>
    </location>
</feature>
<name>A0ABR0EZN0_ZASCE</name>
<dbReference type="PANTHER" id="PTHR42738">
    <property type="entry name" value="HYDROXYMETHYLGLUTARYL-COA LYASE"/>
    <property type="match status" value="1"/>
</dbReference>
<reference evidence="9 10" key="1">
    <citation type="journal article" date="2023" name="G3 (Bethesda)">
        <title>A chromosome-level genome assembly of Zasmidium syzygii isolated from banana leaves.</title>
        <authorList>
            <person name="van Westerhoven A.C."/>
            <person name="Mehrabi R."/>
            <person name="Talebi R."/>
            <person name="Steentjes M.B.F."/>
            <person name="Corcolon B."/>
            <person name="Chong P.A."/>
            <person name="Kema G.H.J."/>
            <person name="Seidl M.F."/>
        </authorList>
    </citation>
    <scope>NUCLEOTIDE SEQUENCE [LARGE SCALE GENOMIC DNA]</scope>
    <source>
        <strain evidence="9 10">P124</strain>
    </source>
</reference>
<keyword evidence="4" id="KW-0479">Metal-binding</keyword>
<evidence type="ECO:0000256" key="1">
    <source>
        <dbReference type="ARBA" id="ARBA00005143"/>
    </source>
</evidence>
<accession>A0ABR0EZN0</accession>
<dbReference type="CDD" id="cd07938">
    <property type="entry name" value="DRE_TIM_HMGL"/>
    <property type="match status" value="1"/>
</dbReference>
<organism evidence="9 10">
    <name type="scientific">Zasmidium cellare</name>
    <name type="common">Wine cellar mold</name>
    <name type="synonym">Racodium cellare</name>
    <dbReference type="NCBI Taxonomy" id="395010"/>
    <lineage>
        <taxon>Eukaryota</taxon>
        <taxon>Fungi</taxon>
        <taxon>Dikarya</taxon>
        <taxon>Ascomycota</taxon>
        <taxon>Pezizomycotina</taxon>
        <taxon>Dothideomycetes</taxon>
        <taxon>Dothideomycetidae</taxon>
        <taxon>Mycosphaerellales</taxon>
        <taxon>Mycosphaerellaceae</taxon>
        <taxon>Zasmidium</taxon>
    </lineage>
</organism>
<evidence type="ECO:0000256" key="7">
    <source>
        <dbReference type="SAM" id="MobiDB-lite"/>
    </source>
</evidence>
<dbReference type="EMBL" id="JAXOVC010000001">
    <property type="protein sequence ID" value="KAK4506947.1"/>
    <property type="molecule type" value="Genomic_DNA"/>
</dbReference>
<proteinExistence type="inferred from homology"/>
<keyword evidence="10" id="KW-1185">Reference proteome</keyword>
<dbReference type="Proteomes" id="UP001305779">
    <property type="component" value="Unassembled WGS sequence"/>
</dbReference>
<evidence type="ECO:0000313" key="9">
    <source>
        <dbReference type="EMBL" id="KAK4506947.1"/>
    </source>
</evidence>